<organism evidence="1">
    <name type="scientific">mine drainage metagenome</name>
    <dbReference type="NCBI Taxonomy" id="410659"/>
    <lineage>
        <taxon>unclassified sequences</taxon>
        <taxon>metagenomes</taxon>
        <taxon>ecological metagenomes</taxon>
    </lineage>
</organism>
<gene>
    <name evidence="1" type="ORF">GALL_406480</name>
</gene>
<comment type="caution">
    <text evidence="1">The sequence shown here is derived from an EMBL/GenBank/DDBJ whole genome shotgun (WGS) entry which is preliminary data.</text>
</comment>
<evidence type="ECO:0000313" key="1">
    <source>
        <dbReference type="EMBL" id="OIQ77651.1"/>
    </source>
</evidence>
<sequence>MRVGERPPMVWRAHITLGNVSLGLLNRHRQGQTNIQQRRRARNQRRKPVARFCIRTAHRRLRIRKSRTTGGQEGQNGG</sequence>
<reference evidence="1" key="1">
    <citation type="submission" date="2016-10" db="EMBL/GenBank/DDBJ databases">
        <title>Sequence of Gallionella enrichment culture.</title>
        <authorList>
            <person name="Poehlein A."/>
            <person name="Muehling M."/>
            <person name="Daniel R."/>
        </authorList>
    </citation>
    <scope>NUCLEOTIDE SEQUENCE</scope>
</reference>
<dbReference type="AlphaFoldDB" id="A0A1J5QJH1"/>
<name>A0A1J5QJH1_9ZZZZ</name>
<dbReference type="EMBL" id="MLJW01001565">
    <property type="protein sequence ID" value="OIQ77651.1"/>
    <property type="molecule type" value="Genomic_DNA"/>
</dbReference>
<proteinExistence type="predicted"/>
<protein>
    <submittedName>
        <fullName evidence="1">Uncharacterized protein</fullName>
    </submittedName>
</protein>
<accession>A0A1J5QJH1</accession>